<dbReference type="RefSeq" id="WP_263570344.1">
    <property type="nucleotide sequence ID" value="NZ_JAJIRN010000003.1"/>
</dbReference>
<dbReference type="PANTHER" id="PTHR43877">
    <property type="entry name" value="AMINOALKYLPHOSPHONATE N-ACETYLTRANSFERASE-RELATED-RELATED"/>
    <property type="match status" value="1"/>
</dbReference>
<evidence type="ECO:0000313" key="4">
    <source>
        <dbReference type="EMBL" id="MCV2367717.1"/>
    </source>
</evidence>
<dbReference type="EMBL" id="JAJIRN010000003">
    <property type="protein sequence ID" value="MCV2367717.1"/>
    <property type="molecule type" value="Genomic_DNA"/>
</dbReference>
<keyword evidence="1" id="KW-0808">Transferase</keyword>
<dbReference type="InterPro" id="IPR000182">
    <property type="entry name" value="GNAT_dom"/>
</dbReference>
<gene>
    <name evidence="4" type="ORF">LNV07_06370</name>
</gene>
<comment type="caution">
    <text evidence="4">The sequence shown here is derived from an EMBL/GenBank/DDBJ whole genome shotgun (WGS) entry which is preliminary data.</text>
</comment>
<organism evidence="4 5">
    <name type="scientific">Roseateles oligotrophus</name>
    <dbReference type="NCBI Taxonomy" id="1769250"/>
    <lineage>
        <taxon>Bacteria</taxon>
        <taxon>Pseudomonadati</taxon>
        <taxon>Pseudomonadota</taxon>
        <taxon>Betaproteobacteria</taxon>
        <taxon>Burkholderiales</taxon>
        <taxon>Sphaerotilaceae</taxon>
        <taxon>Roseateles</taxon>
    </lineage>
</organism>
<dbReference type="SUPFAM" id="SSF55729">
    <property type="entry name" value="Acyl-CoA N-acyltransferases (Nat)"/>
    <property type="match status" value="1"/>
</dbReference>
<dbReference type="InterPro" id="IPR050832">
    <property type="entry name" value="Bact_Acetyltransf"/>
</dbReference>
<sequence length="138" mass="15288">MHLEILRESNQAVFDALVAGVRAHNFELLGQEVSKPLLAIGRDDEGKLLGGVAGRTIYKQFLIEVVWVDRCARGSGLGRKLMAMAETEARQRGCVAAQVDTLAVQAPDFYAKLGFEVVGRVTELQDSPERLFLLKRYL</sequence>
<accession>A0ABT2YCG0</accession>
<dbReference type="InterPro" id="IPR016181">
    <property type="entry name" value="Acyl_CoA_acyltransferase"/>
</dbReference>
<evidence type="ECO:0000256" key="1">
    <source>
        <dbReference type="ARBA" id="ARBA00022679"/>
    </source>
</evidence>
<dbReference type="PANTHER" id="PTHR43877:SF2">
    <property type="entry name" value="AMINOALKYLPHOSPHONATE N-ACETYLTRANSFERASE-RELATED"/>
    <property type="match status" value="1"/>
</dbReference>
<dbReference type="CDD" id="cd04301">
    <property type="entry name" value="NAT_SF"/>
    <property type="match status" value="1"/>
</dbReference>
<dbReference type="Pfam" id="PF00583">
    <property type="entry name" value="Acetyltransf_1"/>
    <property type="match status" value="1"/>
</dbReference>
<keyword evidence="5" id="KW-1185">Reference proteome</keyword>
<name>A0ABT2YCG0_9BURK</name>
<evidence type="ECO:0000256" key="2">
    <source>
        <dbReference type="ARBA" id="ARBA00023315"/>
    </source>
</evidence>
<proteinExistence type="predicted"/>
<dbReference type="PROSITE" id="PS51186">
    <property type="entry name" value="GNAT"/>
    <property type="match status" value="1"/>
</dbReference>
<dbReference type="Gene3D" id="3.40.630.30">
    <property type="match status" value="1"/>
</dbReference>
<dbReference type="Proteomes" id="UP001209701">
    <property type="component" value="Unassembled WGS sequence"/>
</dbReference>
<feature type="domain" description="N-acetyltransferase" evidence="3">
    <location>
        <begin position="1"/>
        <end position="138"/>
    </location>
</feature>
<evidence type="ECO:0000313" key="5">
    <source>
        <dbReference type="Proteomes" id="UP001209701"/>
    </source>
</evidence>
<evidence type="ECO:0000259" key="3">
    <source>
        <dbReference type="PROSITE" id="PS51186"/>
    </source>
</evidence>
<reference evidence="4 5" key="1">
    <citation type="submission" date="2021-11" db="EMBL/GenBank/DDBJ databases">
        <authorList>
            <person name="Liang Q."/>
            <person name="Mou H."/>
            <person name="Liu Z."/>
        </authorList>
    </citation>
    <scope>NUCLEOTIDE SEQUENCE [LARGE SCALE GENOMIC DNA]</scope>
    <source>
        <strain evidence="4 5">CHU3</strain>
    </source>
</reference>
<protein>
    <submittedName>
        <fullName evidence="4">GNAT family N-acetyltransferase</fullName>
    </submittedName>
</protein>
<keyword evidence="2" id="KW-0012">Acyltransferase</keyword>